<dbReference type="AlphaFoldDB" id="A0A183H5B8"/>
<evidence type="ECO:0000313" key="2">
    <source>
        <dbReference type="Proteomes" id="UP000267606"/>
    </source>
</evidence>
<dbReference type="Proteomes" id="UP000267606">
    <property type="component" value="Unassembled WGS sequence"/>
</dbReference>
<organism evidence="3">
    <name type="scientific">Onchocerca flexuosa</name>
    <dbReference type="NCBI Taxonomy" id="387005"/>
    <lineage>
        <taxon>Eukaryota</taxon>
        <taxon>Metazoa</taxon>
        <taxon>Ecdysozoa</taxon>
        <taxon>Nematoda</taxon>
        <taxon>Chromadorea</taxon>
        <taxon>Rhabditida</taxon>
        <taxon>Spirurina</taxon>
        <taxon>Spiruromorpha</taxon>
        <taxon>Filarioidea</taxon>
        <taxon>Onchocercidae</taxon>
        <taxon>Onchocerca</taxon>
    </lineage>
</organism>
<dbReference type="EMBL" id="UZAJ01001589">
    <property type="protein sequence ID" value="VDO33827.1"/>
    <property type="molecule type" value="Genomic_DNA"/>
</dbReference>
<evidence type="ECO:0000313" key="1">
    <source>
        <dbReference type="EMBL" id="VDO33827.1"/>
    </source>
</evidence>
<accession>A0A183H5B8</accession>
<evidence type="ECO:0000313" key="3">
    <source>
        <dbReference type="WBParaSite" id="OFLC_0000267701-mRNA-1"/>
    </source>
</evidence>
<dbReference type="InterPro" id="IPR033228">
    <property type="entry name" value="SZT2"/>
</dbReference>
<sequence length="350" mass="40874">MVMEHVKAVRRLKERIKNFNLLYCKLQAHPESNNLFYCCQVADVDLYEDILINQTRNAASITLKSLRRSSGSFIERVEKQTSLSVVKKVSSMEVLNTGISREKLIRWRYAHHHEKIFELLLEAIQKECHTINQEFLLEKMHSISECDSLLIENETESHKFTPSDLHDSIPDTKLTRSLINKRATPKARKKLNSDEDEMEIAPYMPARVFYPPGHFACRIVAHHWFYIHPRLHMEMRGAGCSLVMGYDALRQGIEQFAVRNRCNLYVCCEDNKRNIFYMQLFASEEIIKIMIENFQNNVLLTIHGIHEPAVVIQSIVDAMQKRLELKVLEELTNILYKNPRTRLTTTDVEV</sequence>
<proteinExistence type="predicted"/>
<keyword evidence="2" id="KW-1185">Reference proteome</keyword>
<dbReference type="WBParaSite" id="OFLC_0000267701-mRNA-1">
    <property type="protein sequence ID" value="OFLC_0000267701-mRNA-1"/>
    <property type="gene ID" value="OFLC_0000267701"/>
</dbReference>
<name>A0A183H5B8_9BILA</name>
<reference evidence="1 2" key="2">
    <citation type="submission" date="2018-11" db="EMBL/GenBank/DDBJ databases">
        <authorList>
            <consortium name="Pathogen Informatics"/>
        </authorList>
    </citation>
    <scope>NUCLEOTIDE SEQUENCE [LARGE SCALE GENOMIC DNA]</scope>
</reference>
<dbReference type="GO" id="GO:0005777">
    <property type="term" value="C:peroxisome"/>
    <property type="evidence" value="ECO:0007669"/>
    <property type="project" value="InterPro"/>
</dbReference>
<gene>
    <name evidence="1" type="ORF">OFLC_LOCUS2678</name>
</gene>
<protein>
    <submittedName>
        <fullName evidence="3">ACT domain-containing protein</fullName>
    </submittedName>
</protein>
<dbReference type="STRING" id="387005.A0A183H5B8"/>
<dbReference type="PANTHER" id="PTHR14918:SF3">
    <property type="entry name" value="KICSTOR COMPLEX PROTEIN SZT2"/>
    <property type="match status" value="1"/>
</dbReference>
<reference evidence="3" key="1">
    <citation type="submission" date="2016-06" db="UniProtKB">
        <authorList>
            <consortium name="WormBaseParasite"/>
        </authorList>
    </citation>
    <scope>IDENTIFICATION</scope>
</reference>
<dbReference type="PANTHER" id="PTHR14918">
    <property type="entry name" value="KICSTOR COMPLEX PROTEIN SZT2"/>
    <property type="match status" value="1"/>
</dbReference>